<feature type="compositionally biased region" description="Polar residues" evidence="1">
    <location>
        <begin position="1114"/>
        <end position="1130"/>
    </location>
</feature>
<protein>
    <submittedName>
        <fullName evidence="3">Uncharacterized protein</fullName>
    </submittedName>
</protein>
<keyword evidence="2" id="KW-0812">Transmembrane</keyword>
<evidence type="ECO:0000313" key="4">
    <source>
        <dbReference type="Proteomes" id="UP000232323"/>
    </source>
</evidence>
<evidence type="ECO:0000313" key="3">
    <source>
        <dbReference type="EMBL" id="GAX73334.1"/>
    </source>
</evidence>
<feature type="region of interest" description="Disordered" evidence="1">
    <location>
        <begin position="470"/>
        <end position="499"/>
    </location>
</feature>
<organism evidence="3 4">
    <name type="scientific">Chlamydomonas eustigma</name>
    <dbReference type="NCBI Taxonomy" id="1157962"/>
    <lineage>
        <taxon>Eukaryota</taxon>
        <taxon>Viridiplantae</taxon>
        <taxon>Chlorophyta</taxon>
        <taxon>core chlorophytes</taxon>
        <taxon>Chlorophyceae</taxon>
        <taxon>CS clade</taxon>
        <taxon>Chlamydomonadales</taxon>
        <taxon>Chlamydomonadaceae</taxon>
        <taxon>Chlamydomonas</taxon>
    </lineage>
</organism>
<proteinExistence type="predicted"/>
<comment type="caution">
    <text evidence="3">The sequence shown here is derived from an EMBL/GenBank/DDBJ whole genome shotgun (WGS) entry which is preliminary data.</text>
</comment>
<dbReference type="AlphaFoldDB" id="A0A250WR51"/>
<dbReference type="EMBL" id="BEGY01000003">
    <property type="protein sequence ID" value="GAX73334.1"/>
    <property type="molecule type" value="Genomic_DNA"/>
</dbReference>
<gene>
    <name evidence="3" type="ORF">CEUSTIGMA_g788.t1</name>
</gene>
<feature type="region of interest" description="Disordered" evidence="1">
    <location>
        <begin position="874"/>
        <end position="911"/>
    </location>
</feature>
<feature type="compositionally biased region" description="Polar residues" evidence="1">
    <location>
        <begin position="817"/>
        <end position="827"/>
    </location>
</feature>
<keyword evidence="4" id="KW-1185">Reference proteome</keyword>
<reference evidence="3 4" key="1">
    <citation type="submission" date="2017-08" db="EMBL/GenBank/DDBJ databases">
        <title>Acidophilic green algal genome provides insights into adaptation to an acidic environment.</title>
        <authorList>
            <person name="Hirooka S."/>
            <person name="Hirose Y."/>
            <person name="Kanesaki Y."/>
            <person name="Higuchi S."/>
            <person name="Fujiwara T."/>
            <person name="Onuma R."/>
            <person name="Era A."/>
            <person name="Ohbayashi R."/>
            <person name="Uzuka A."/>
            <person name="Nozaki H."/>
            <person name="Yoshikawa H."/>
            <person name="Miyagishima S.Y."/>
        </authorList>
    </citation>
    <scope>NUCLEOTIDE SEQUENCE [LARGE SCALE GENOMIC DNA]</scope>
    <source>
        <strain evidence="3 4">NIES-2499</strain>
    </source>
</reference>
<evidence type="ECO:0000256" key="1">
    <source>
        <dbReference type="SAM" id="MobiDB-lite"/>
    </source>
</evidence>
<feature type="region of interest" description="Disordered" evidence="1">
    <location>
        <begin position="345"/>
        <end position="366"/>
    </location>
</feature>
<feature type="region of interest" description="Disordered" evidence="1">
    <location>
        <begin position="1038"/>
        <end position="1062"/>
    </location>
</feature>
<keyword evidence="2" id="KW-0472">Membrane</keyword>
<feature type="region of interest" description="Disordered" evidence="1">
    <location>
        <begin position="267"/>
        <end position="313"/>
    </location>
</feature>
<sequence length="1179" mass="126839">MATSVDFNKASKRQITSLDQIRPNDFVVKTLESETEAANQTLEHFSFLMDRSRRYMRAAGGMTLVGVIGANSAILRFHVITLAFYVLRWQDKHIIDMAMADVTGLVEKNKAILEAAAKQAVEEEPLQEEESEADSKPTTTMQCPVVLQLRMGRGGRNKMEGLRARFSSELKEEAVISAEPQADSQVELPSTAEEEIKKQEVEEEEGVVKNPVSFYNQLGLESDSDEELQGPASVTPVAEQESIVERLVQEPTEHDRKMAELKALVMKGSSKTSTKEPVTSEGIEKKVKGAKQGKPQSQGIGTKGKKGGKLSQATTTKVPTLKVVNVDQALQLISGGRSAGVYNVESHRSPGDPKSSLTHPSLPPYRTRDNLLMLSEDGSRAQGQNPLNIDIHISVQEGLPLMSPFSIAAPVSAVGEPHPGPSMQEFESPASSLLQPLTSEQLLFLQTIHDDGSPSSEGSRWSAFSVAGSRLNSPHGDARNRSGESDIAESDDCDMYGSPLPEKLGSPFGRFSHFRPDSGSSSTSGYRQMSFEMSSHQGDRGKGPAALHTSECAVGVTLAPLDFEYVEGSEIERRVPVFSTLLGMAHHRKLLRELRPGKWEARASEALRSRERGVGSSCKGSKGLSGSVTSGDLCRNGVKAGRAESSGEQVSPTDGLKQGHCTPPNSSHDIAGSRVIEEVFAPGQADLAGVLQGLPESSKLVSCSSEVTFPEMQKAWPQEAASPTMTPVLPAADQTAVRGPSSSAVEMHHASSPRSPHHHGHFSQSREASRTSPPRLRDLISHPPVSSMEGYERVMKGHHSLPDPSSPPREMSVRRLQGQTHSMSSLQGVAGGEAQTDSAAGLTGAAARRRASPPTPQSPYLKLPRSWVSPSWQNWGPAAAAPQSTAPPDDLPSLPDIMVTHGGPLDHPSDPYRPDLTSFTDAFQTGCLPETATSQRTGTKTQQKMLKTGVVRDMECPPQHFAPKHQILPSVVTHLEGPRENHPKPLRNKISTLQNPNLRFSADLPSDLVLPAAFLAAPVLSVPNSAAMYGKSSALQAYHEAQQASRPQRNSQSTAPHGTFGAPSSAAAINKAFLSRAATSSAQPSPLSPTALKPIVFSPVMLPSSPDSLCKLATSSKQSARPSTMQSSRPDVSKLRTIARPSTMHSTRTASRERFTLYPVMSRVDLSSITAFINQGFNF</sequence>
<name>A0A250WR51_9CHLO</name>
<feature type="region of interest" description="Disordered" evidence="1">
    <location>
        <begin position="734"/>
        <end position="862"/>
    </location>
</feature>
<feature type="compositionally biased region" description="Polar residues" evidence="1">
    <location>
        <begin position="1042"/>
        <end position="1056"/>
    </location>
</feature>
<feature type="region of interest" description="Disordered" evidence="1">
    <location>
        <begin position="1114"/>
        <end position="1133"/>
    </location>
</feature>
<dbReference type="Proteomes" id="UP000232323">
    <property type="component" value="Unassembled WGS sequence"/>
</dbReference>
<keyword evidence="2" id="KW-1133">Transmembrane helix</keyword>
<evidence type="ECO:0000256" key="2">
    <source>
        <dbReference type="SAM" id="Phobius"/>
    </source>
</evidence>
<feature type="transmembrane region" description="Helical" evidence="2">
    <location>
        <begin position="58"/>
        <end position="87"/>
    </location>
</feature>
<feature type="compositionally biased region" description="Low complexity" evidence="1">
    <location>
        <begin position="877"/>
        <end position="888"/>
    </location>
</feature>
<feature type="region of interest" description="Disordered" evidence="1">
    <location>
        <begin position="640"/>
        <end position="667"/>
    </location>
</feature>
<accession>A0A250WR51</accession>